<organism evidence="2 3">
    <name type="scientific">Necator americanus</name>
    <name type="common">Human hookworm</name>
    <dbReference type="NCBI Taxonomy" id="51031"/>
    <lineage>
        <taxon>Eukaryota</taxon>
        <taxon>Metazoa</taxon>
        <taxon>Ecdysozoa</taxon>
        <taxon>Nematoda</taxon>
        <taxon>Chromadorea</taxon>
        <taxon>Rhabditida</taxon>
        <taxon>Rhabditina</taxon>
        <taxon>Rhabditomorpha</taxon>
        <taxon>Strongyloidea</taxon>
        <taxon>Ancylostomatidae</taxon>
        <taxon>Bunostominae</taxon>
        <taxon>Necator</taxon>
    </lineage>
</organism>
<evidence type="ECO:0000256" key="1">
    <source>
        <dbReference type="SAM" id="MobiDB-lite"/>
    </source>
</evidence>
<keyword evidence="3" id="KW-1185">Reference proteome</keyword>
<reference evidence="2 3" key="1">
    <citation type="submission" date="2023-08" db="EMBL/GenBank/DDBJ databases">
        <title>A Necator americanus chromosomal reference genome.</title>
        <authorList>
            <person name="Ilik V."/>
            <person name="Petrzelkova K.J."/>
            <person name="Pardy F."/>
            <person name="Fuh T."/>
            <person name="Niatou-Singa F.S."/>
            <person name="Gouil Q."/>
            <person name="Baker L."/>
            <person name="Ritchie M.E."/>
            <person name="Jex A.R."/>
            <person name="Gazzola D."/>
            <person name="Li H."/>
            <person name="Toshio Fujiwara R."/>
            <person name="Zhan B."/>
            <person name="Aroian R.V."/>
            <person name="Pafco B."/>
            <person name="Schwarz E.M."/>
        </authorList>
    </citation>
    <scope>NUCLEOTIDE SEQUENCE [LARGE SCALE GENOMIC DNA]</scope>
    <source>
        <strain evidence="2 3">Aroian</strain>
        <tissue evidence="2">Whole animal</tissue>
    </source>
</reference>
<sequence>MENDYSSLVEEFGSTSSRSAFVRLRKRRGQTPDSQQAVIVGIDASAKTRLEQQSDVVGKWLYRTESSIGRNHLRHQLVWEKTSPSMPKKQQKRKMPSVKLQLNYDPAKNISLRCIRNSSLMLRCQQRSRGAQHQPKLDQAYLRVDECNKNREYGWTPRAKEFERTWEDKNPKEPYALPR</sequence>
<feature type="compositionally biased region" description="Basic and acidic residues" evidence="1">
    <location>
        <begin position="160"/>
        <end position="172"/>
    </location>
</feature>
<protein>
    <submittedName>
        <fullName evidence="2">Uncharacterized protein</fullName>
    </submittedName>
</protein>
<comment type="caution">
    <text evidence="2">The sequence shown here is derived from an EMBL/GenBank/DDBJ whole genome shotgun (WGS) entry which is preliminary data.</text>
</comment>
<dbReference type="Proteomes" id="UP001303046">
    <property type="component" value="Unassembled WGS sequence"/>
</dbReference>
<gene>
    <name evidence="2" type="primary">Necator_chrX.g22026</name>
    <name evidence="2" type="ORF">RB195_021865</name>
</gene>
<evidence type="ECO:0000313" key="3">
    <source>
        <dbReference type="Proteomes" id="UP001303046"/>
    </source>
</evidence>
<feature type="region of interest" description="Disordered" evidence="1">
    <location>
        <begin position="160"/>
        <end position="179"/>
    </location>
</feature>
<name>A0ABR1EF51_NECAM</name>
<accession>A0ABR1EF51</accession>
<dbReference type="EMBL" id="JAVFWL010000006">
    <property type="protein sequence ID" value="KAK6760561.1"/>
    <property type="molecule type" value="Genomic_DNA"/>
</dbReference>
<evidence type="ECO:0000313" key="2">
    <source>
        <dbReference type="EMBL" id="KAK6760561.1"/>
    </source>
</evidence>
<proteinExistence type="predicted"/>